<dbReference type="NCBIfam" id="TIGR00206">
    <property type="entry name" value="fliF"/>
    <property type="match status" value="1"/>
</dbReference>
<dbReference type="PRINTS" id="PR01009">
    <property type="entry name" value="FLGMRINGFLIF"/>
</dbReference>
<keyword evidence="14" id="KW-0966">Cell projection</keyword>
<dbReference type="Pfam" id="PF01514">
    <property type="entry name" value="YscJ_FliF"/>
    <property type="match status" value="1"/>
</dbReference>
<evidence type="ECO:0000259" key="13">
    <source>
        <dbReference type="Pfam" id="PF08345"/>
    </source>
</evidence>
<comment type="similarity">
    <text evidence="3 9">Belongs to the FliF family.</text>
</comment>
<evidence type="ECO:0000256" key="2">
    <source>
        <dbReference type="ARBA" id="ARBA00004651"/>
    </source>
</evidence>
<sequence>MIMFMATRISSPDYALLYGNMEPEDSGAVVKRLEGMNVPFELRNNGRDVLVPGSQVARLRLDMAQEGLPNGGSVGYEIFDSSDTFGTTNFVQNVNLVRALEGELARTIRALNNVAAARVHLVLPKREVFSRDKREASASIVLKLKGRSHLMEDQVAAIQHLAAAAVPSLDPNRISIVDEKGNLLARGDGKEDLGKGVSSVSDHMRLTYESRLKERIEELLERSLGQGNVRAEVSALMDFDQKTIQSEVYDPDSQVVRSTQTVEEQSASSDGTNDGTVTVGNNLPEAEAAGANTSLSESTANRIEETVNFEISKTVTTQVRESGLIQRLTVAVLVNGRAALDADGNRVYEPLDQQALEQMSRLVKSAIGFDEDRGDFVEVINMPFVDIAPEPIAVDPATQEIFLGLNKNDLFKVGEMAVLAIVAILALLLVVRPLLTRALNVDTAADALAGPAAAGALAGAVPGGGMTALPPGEMGAGGTGDGGNSLESRGGIHSETLTELDEMIDIAKVEGQVKSSALAKVGEIVEKHPDEAVAILRNWLYHEN</sequence>
<evidence type="ECO:0000256" key="3">
    <source>
        <dbReference type="ARBA" id="ARBA00007971"/>
    </source>
</evidence>
<dbReference type="Gene3D" id="3.30.300.30">
    <property type="match status" value="1"/>
</dbReference>
<feature type="compositionally biased region" description="Gly residues" evidence="10">
    <location>
        <begin position="474"/>
        <end position="483"/>
    </location>
</feature>
<keyword evidence="6 11" id="KW-1133">Transmembrane helix</keyword>
<dbReference type="InterPro" id="IPR045851">
    <property type="entry name" value="AMP-bd_C_sf"/>
</dbReference>
<evidence type="ECO:0000256" key="5">
    <source>
        <dbReference type="ARBA" id="ARBA00022692"/>
    </source>
</evidence>
<evidence type="ECO:0000256" key="1">
    <source>
        <dbReference type="ARBA" id="ARBA00004117"/>
    </source>
</evidence>
<comment type="function">
    <text evidence="9">The M ring may be actively involved in energy transduction.</text>
</comment>
<feature type="region of interest" description="Disordered" evidence="10">
    <location>
        <begin position="252"/>
        <end position="282"/>
    </location>
</feature>
<dbReference type="InterPro" id="IPR006182">
    <property type="entry name" value="FliF_N_dom"/>
</dbReference>
<comment type="subcellular location">
    <subcellularLocation>
        <location evidence="1 9">Bacterial flagellum basal body</location>
    </subcellularLocation>
    <subcellularLocation>
        <location evidence="2">Cell membrane</location>
        <topology evidence="2">Multi-pass membrane protein</topology>
    </subcellularLocation>
</comment>
<evidence type="ECO:0000256" key="10">
    <source>
        <dbReference type="SAM" id="MobiDB-lite"/>
    </source>
</evidence>
<dbReference type="InterPro" id="IPR043427">
    <property type="entry name" value="YscJ/FliF"/>
</dbReference>
<name>A0ABQ5U2F3_9PROT</name>
<evidence type="ECO:0000259" key="12">
    <source>
        <dbReference type="Pfam" id="PF01514"/>
    </source>
</evidence>
<dbReference type="Proteomes" id="UP001161409">
    <property type="component" value="Unassembled WGS sequence"/>
</dbReference>
<keyword evidence="4" id="KW-1003">Cell membrane</keyword>
<reference evidence="14" key="2">
    <citation type="submission" date="2023-01" db="EMBL/GenBank/DDBJ databases">
        <title>Draft genome sequence of Sneathiella chinensis strain NBRC 103408.</title>
        <authorList>
            <person name="Sun Q."/>
            <person name="Mori K."/>
        </authorList>
    </citation>
    <scope>NUCLEOTIDE SEQUENCE</scope>
    <source>
        <strain evidence="14">NBRC 103408</strain>
    </source>
</reference>
<dbReference type="EMBL" id="BSNF01000001">
    <property type="protein sequence ID" value="GLQ05851.1"/>
    <property type="molecule type" value="Genomic_DNA"/>
</dbReference>
<evidence type="ECO:0000256" key="9">
    <source>
        <dbReference type="PIRNR" id="PIRNR004862"/>
    </source>
</evidence>
<proteinExistence type="inferred from homology"/>
<dbReference type="InterPro" id="IPR000067">
    <property type="entry name" value="FlgMring_FliF"/>
</dbReference>
<keyword evidence="14" id="KW-0969">Cilium</keyword>
<feature type="compositionally biased region" description="Polar residues" evidence="10">
    <location>
        <begin position="255"/>
        <end position="281"/>
    </location>
</feature>
<feature type="transmembrane region" description="Helical" evidence="11">
    <location>
        <begin position="416"/>
        <end position="435"/>
    </location>
</feature>
<gene>
    <name evidence="14" type="ORF">GCM10007924_10720</name>
</gene>
<feature type="domain" description="Flagellar M-ring C-terminal" evidence="13">
    <location>
        <begin position="220"/>
        <end position="384"/>
    </location>
</feature>
<keyword evidence="8 9" id="KW-0975">Bacterial flagellum</keyword>
<dbReference type="PIRSF" id="PIRSF004862">
    <property type="entry name" value="FliF"/>
    <property type="match status" value="1"/>
</dbReference>
<accession>A0ABQ5U2F3</accession>
<evidence type="ECO:0000256" key="11">
    <source>
        <dbReference type="SAM" id="Phobius"/>
    </source>
</evidence>
<keyword evidence="14" id="KW-0282">Flagellum</keyword>
<dbReference type="Pfam" id="PF08345">
    <property type="entry name" value="YscJ_FliF_C"/>
    <property type="match status" value="1"/>
</dbReference>
<protein>
    <recommendedName>
        <fullName evidence="9">Flagellar M-ring protein</fullName>
    </recommendedName>
</protein>
<keyword evidence="5 11" id="KW-0812">Transmembrane</keyword>
<organism evidence="14 15">
    <name type="scientific">Sneathiella chinensis</name>
    <dbReference type="NCBI Taxonomy" id="349750"/>
    <lineage>
        <taxon>Bacteria</taxon>
        <taxon>Pseudomonadati</taxon>
        <taxon>Pseudomonadota</taxon>
        <taxon>Alphaproteobacteria</taxon>
        <taxon>Sneathiellales</taxon>
        <taxon>Sneathiellaceae</taxon>
        <taxon>Sneathiella</taxon>
    </lineage>
</organism>
<reference evidence="14" key="1">
    <citation type="journal article" date="2014" name="Int. J. Syst. Evol. Microbiol.">
        <title>Complete genome of a new Firmicutes species belonging to the dominant human colonic microbiota ('Ruminococcus bicirculans') reveals two chromosomes and a selective capacity to utilize plant glucans.</title>
        <authorList>
            <consortium name="NISC Comparative Sequencing Program"/>
            <person name="Wegmann U."/>
            <person name="Louis P."/>
            <person name="Goesmann A."/>
            <person name="Henrissat B."/>
            <person name="Duncan S.H."/>
            <person name="Flint H.J."/>
        </authorList>
    </citation>
    <scope>NUCLEOTIDE SEQUENCE</scope>
    <source>
        <strain evidence="14">NBRC 103408</strain>
    </source>
</reference>
<evidence type="ECO:0000256" key="4">
    <source>
        <dbReference type="ARBA" id="ARBA00022475"/>
    </source>
</evidence>
<evidence type="ECO:0000313" key="14">
    <source>
        <dbReference type="EMBL" id="GLQ05851.1"/>
    </source>
</evidence>
<dbReference type="PANTHER" id="PTHR30046">
    <property type="entry name" value="FLAGELLAR M-RING PROTEIN"/>
    <property type="match status" value="1"/>
</dbReference>
<evidence type="ECO:0000256" key="7">
    <source>
        <dbReference type="ARBA" id="ARBA00023136"/>
    </source>
</evidence>
<feature type="region of interest" description="Disordered" evidence="10">
    <location>
        <begin position="468"/>
        <end position="490"/>
    </location>
</feature>
<dbReference type="PANTHER" id="PTHR30046:SF0">
    <property type="entry name" value="FLAGELLAR M-RING PROTEIN"/>
    <property type="match status" value="1"/>
</dbReference>
<feature type="domain" description="Flagellar M-ring N-terminal" evidence="12">
    <location>
        <begin position="10"/>
        <end position="185"/>
    </location>
</feature>
<comment type="caution">
    <text evidence="14">The sequence shown here is derived from an EMBL/GenBank/DDBJ whole genome shotgun (WGS) entry which is preliminary data.</text>
</comment>
<keyword evidence="15" id="KW-1185">Reference proteome</keyword>
<evidence type="ECO:0000256" key="6">
    <source>
        <dbReference type="ARBA" id="ARBA00022989"/>
    </source>
</evidence>
<evidence type="ECO:0000256" key="8">
    <source>
        <dbReference type="ARBA" id="ARBA00023143"/>
    </source>
</evidence>
<keyword evidence="7 11" id="KW-0472">Membrane</keyword>
<dbReference type="InterPro" id="IPR013556">
    <property type="entry name" value="Flag_M-ring_C"/>
</dbReference>
<evidence type="ECO:0000313" key="15">
    <source>
        <dbReference type="Proteomes" id="UP001161409"/>
    </source>
</evidence>